<dbReference type="Pfam" id="PF00587">
    <property type="entry name" value="tRNA-synt_2b"/>
    <property type="match status" value="1"/>
</dbReference>
<dbReference type="GO" id="GO:0017101">
    <property type="term" value="C:aminoacyl-tRNA synthetase multienzyme complex"/>
    <property type="evidence" value="ECO:0007669"/>
    <property type="project" value="TreeGrafter"/>
</dbReference>
<dbReference type="PRINTS" id="PR01046">
    <property type="entry name" value="TRNASYNTHPRO"/>
</dbReference>
<protein>
    <recommendedName>
        <fullName evidence="3">proline--tRNA ligase</fullName>
        <ecNumber evidence="3">6.1.1.15</ecNumber>
    </recommendedName>
    <alternativeName>
        <fullName evidence="10">Prolyl-tRNA synthetase</fullName>
    </alternativeName>
</protein>
<dbReference type="InterPro" id="IPR006195">
    <property type="entry name" value="aa-tRNA-synth_II"/>
</dbReference>
<dbReference type="Pfam" id="PF03129">
    <property type="entry name" value="HGTP_anticodon"/>
    <property type="match status" value="1"/>
</dbReference>
<dbReference type="OMA" id="HRWEMRT"/>
<organism evidence="14">
    <name type="scientific">Micromonas pusilla (strain CCMP1545)</name>
    <name type="common">Picoplanktonic green alga</name>
    <dbReference type="NCBI Taxonomy" id="564608"/>
    <lineage>
        <taxon>Eukaryota</taxon>
        <taxon>Viridiplantae</taxon>
        <taxon>Chlorophyta</taxon>
        <taxon>Mamiellophyceae</taxon>
        <taxon>Mamiellales</taxon>
        <taxon>Mamiellaceae</taxon>
        <taxon>Micromonas</taxon>
    </lineage>
</organism>
<dbReference type="SMART" id="SM00946">
    <property type="entry name" value="ProRS-C_1"/>
    <property type="match status" value="1"/>
</dbReference>
<dbReference type="STRING" id="564608.C1N046"/>
<dbReference type="FunFam" id="3.40.50.800:FF:000005">
    <property type="entry name" value="bifunctional glutamate/proline--tRNA ligase"/>
    <property type="match status" value="1"/>
</dbReference>
<comment type="subunit">
    <text evidence="2">Homodimer.</text>
</comment>
<dbReference type="SUPFAM" id="SSF52954">
    <property type="entry name" value="Class II aaRS ABD-related"/>
    <property type="match status" value="1"/>
</dbReference>
<dbReference type="GO" id="GO:0005524">
    <property type="term" value="F:ATP binding"/>
    <property type="evidence" value="ECO:0007669"/>
    <property type="project" value="UniProtKB-KW"/>
</dbReference>
<comment type="catalytic activity">
    <reaction evidence="11">
        <text>tRNA(Pro) + L-proline + ATP = L-prolyl-tRNA(Pro) + AMP + diphosphate</text>
        <dbReference type="Rhea" id="RHEA:14305"/>
        <dbReference type="Rhea" id="RHEA-COMP:9700"/>
        <dbReference type="Rhea" id="RHEA-COMP:9702"/>
        <dbReference type="ChEBI" id="CHEBI:30616"/>
        <dbReference type="ChEBI" id="CHEBI:33019"/>
        <dbReference type="ChEBI" id="CHEBI:60039"/>
        <dbReference type="ChEBI" id="CHEBI:78442"/>
        <dbReference type="ChEBI" id="CHEBI:78532"/>
        <dbReference type="ChEBI" id="CHEBI:456215"/>
        <dbReference type="EC" id="6.1.1.15"/>
    </reaction>
</comment>
<dbReference type="EC" id="6.1.1.15" evidence="3"/>
<evidence type="ECO:0000256" key="6">
    <source>
        <dbReference type="ARBA" id="ARBA00022741"/>
    </source>
</evidence>
<keyword evidence="9" id="KW-0030">Aminoacyl-tRNA synthetase</keyword>
<dbReference type="Pfam" id="PF09180">
    <property type="entry name" value="ProRS-C_1"/>
    <property type="match status" value="1"/>
</dbReference>
<dbReference type="InterPro" id="IPR002316">
    <property type="entry name" value="Pro-tRNA-ligase_IIa"/>
</dbReference>
<dbReference type="PANTHER" id="PTHR43382">
    <property type="entry name" value="PROLYL-TRNA SYNTHETASE"/>
    <property type="match status" value="1"/>
</dbReference>
<keyword evidence="6" id="KW-0547">Nucleotide-binding</keyword>
<dbReference type="PANTHER" id="PTHR43382:SF3">
    <property type="entry name" value="PROLINE--TRNA LIGASE, CHLOROPLASTIC_MITOCHONDRIAL"/>
    <property type="match status" value="1"/>
</dbReference>
<dbReference type="SUPFAM" id="SSF64586">
    <property type="entry name" value="C-terminal domain of ProRS"/>
    <property type="match status" value="1"/>
</dbReference>
<dbReference type="InterPro" id="IPR002314">
    <property type="entry name" value="aa-tRNA-synt_IIb"/>
</dbReference>
<gene>
    <name evidence="13" type="ORF">MICPUCDRAFT_19834</name>
</gene>
<feature type="domain" description="Aminoacyl-transfer RNA synthetases class-II family profile" evidence="12">
    <location>
        <begin position="28"/>
        <end position="292"/>
    </location>
</feature>
<proteinExistence type="inferred from homology"/>
<keyword evidence="14" id="KW-1185">Reference proteome</keyword>
<dbReference type="CDD" id="cd00778">
    <property type="entry name" value="ProRS_core_arch_euk"/>
    <property type="match status" value="1"/>
</dbReference>
<dbReference type="Proteomes" id="UP000001876">
    <property type="component" value="Unassembled WGS sequence"/>
</dbReference>
<dbReference type="GO" id="GO:0004827">
    <property type="term" value="F:proline-tRNA ligase activity"/>
    <property type="evidence" value="ECO:0007669"/>
    <property type="project" value="UniProtKB-EC"/>
</dbReference>
<dbReference type="InterPro" id="IPR004499">
    <property type="entry name" value="Pro-tRNA-ligase_IIa_arc-type"/>
</dbReference>
<evidence type="ECO:0000256" key="10">
    <source>
        <dbReference type="ARBA" id="ARBA00029731"/>
    </source>
</evidence>
<dbReference type="OrthoDB" id="1350766at2759"/>
<keyword evidence="7" id="KW-0067">ATP-binding</keyword>
<dbReference type="GO" id="GO:0005737">
    <property type="term" value="C:cytoplasm"/>
    <property type="evidence" value="ECO:0007669"/>
    <property type="project" value="UniProtKB-SubCell"/>
</dbReference>
<evidence type="ECO:0000313" key="14">
    <source>
        <dbReference type="Proteomes" id="UP000001876"/>
    </source>
</evidence>
<dbReference type="Gene3D" id="3.30.110.30">
    <property type="entry name" value="C-terminal domain of ProRS"/>
    <property type="match status" value="1"/>
</dbReference>
<evidence type="ECO:0000256" key="2">
    <source>
        <dbReference type="ARBA" id="ARBA00011738"/>
    </source>
</evidence>
<dbReference type="Gene3D" id="3.30.930.10">
    <property type="entry name" value="Bira Bifunctional Protein, Domain 2"/>
    <property type="match status" value="1"/>
</dbReference>
<evidence type="ECO:0000256" key="7">
    <source>
        <dbReference type="ARBA" id="ARBA00022840"/>
    </source>
</evidence>
<dbReference type="FunFam" id="3.30.110.30:FF:000004">
    <property type="entry name" value="Proline--tRNA ligase, chloroplastic/mitochondrial"/>
    <property type="match status" value="1"/>
</dbReference>
<reference evidence="13 14" key="1">
    <citation type="journal article" date="2009" name="Science">
        <title>Green evolution and dynamic adaptations revealed by genomes of the marine picoeukaryotes Micromonas.</title>
        <authorList>
            <person name="Worden A.Z."/>
            <person name="Lee J.H."/>
            <person name="Mock T."/>
            <person name="Rouze P."/>
            <person name="Simmons M.P."/>
            <person name="Aerts A.L."/>
            <person name="Allen A.E."/>
            <person name="Cuvelier M.L."/>
            <person name="Derelle E."/>
            <person name="Everett M.V."/>
            <person name="Foulon E."/>
            <person name="Grimwood J."/>
            <person name="Gundlach H."/>
            <person name="Henrissat B."/>
            <person name="Napoli C."/>
            <person name="McDonald S.M."/>
            <person name="Parker M.S."/>
            <person name="Rombauts S."/>
            <person name="Salamov A."/>
            <person name="Von Dassow P."/>
            <person name="Badger J.H."/>
            <person name="Coutinho P.M."/>
            <person name="Demir E."/>
            <person name="Dubchak I."/>
            <person name="Gentemann C."/>
            <person name="Eikrem W."/>
            <person name="Gready J.E."/>
            <person name="John U."/>
            <person name="Lanier W."/>
            <person name="Lindquist E.A."/>
            <person name="Lucas S."/>
            <person name="Mayer K.F."/>
            <person name="Moreau H."/>
            <person name="Not F."/>
            <person name="Otillar R."/>
            <person name="Panaud O."/>
            <person name="Pangilinan J."/>
            <person name="Paulsen I."/>
            <person name="Piegu B."/>
            <person name="Poliakov A."/>
            <person name="Robbens S."/>
            <person name="Schmutz J."/>
            <person name="Toulza E."/>
            <person name="Wyss T."/>
            <person name="Zelensky A."/>
            <person name="Zhou K."/>
            <person name="Armbrust E.V."/>
            <person name="Bhattacharya D."/>
            <person name="Goodenough U.W."/>
            <person name="Van de Peer Y."/>
            <person name="Grigoriev I.V."/>
        </authorList>
    </citation>
    <scope>NUCLEOTIDE SEQUENCE [LARGE SCALE GENOMIC DNA]</scope>
    <source>
        <strain evidence="13 14">CCMP1545</strain>
    </source>
</reference>
<dbReference type="FunFam" id="3.30.930.10:FF:000023">
    <property type="entry name" value="Proline--tRNA ligase"/>
    <property type="match status" value="1"/>
</dbReference>
<evidence type="ECO:0000256" key="1">
    <source>
        <dbReference type="ARBA" id="ARBA00004496"/>
    </source>
</evidence>
<dbReference type="InterPro" id="IPR045864">
    <property type="entry name" value="aa-tRNA-synth_II/BPL/LPL"/>
</dbReference>
<dbReference type="InterPro" id="IPR004154">
    <property type="entry name" value="Anticodon-bd"/>
</dbReference>
<dbReference type="Gene3D" id="3.40.50.800">
    <property type="entry name" value="Anticodon-binding domain"/>
    <property type="match status" value="1"/>
</dbReference>
<evidence type="ECO:0000259" key="12">
    <source>
        <dbReference type="PROSITE" id="PS50862"/>
    </source>
</evidence>
<dbReference type="InterPro" id="IPR036621">
    <property type="entry name" value="Anticodon-bd_dom_sf"/>
</dbReference>
<name>C1N046_MICPC</name>
<dbReference type="eggNOG" id="KOG4163">
    <property type="taxonomic scope" value="Eukaryota"/>
</dbReference>
<dbReference type="InterPro" id="IPR033721">
    <property type="entry name" value="ProRS_core_arch_euk"/>
</dbReference>
<evidence type="ECO:0000256" key="4">
    <source>
        <dbReference type="ARBA" id="ARBA00022490"/>
    </source>
</evidence>
<evidence type="ECO:0000256" key="5">
    <source>
        <dbReference type="ARBA" id="ARBA00022598"/>
    </source>
</evidence>
<sequence length="489" mass="54356">VTPKSEDFSRWYLDVIRECELADYGPARGTMVIRPYGYALWEGIQRWMDAKFKTTGVENAYFPQLIPYSFITKEASHVEGFSPELAVVTQGGGKTLEEPLVVRPTSETIVNHMFSQWIQSYRDLPLLMNQWANVHRWEMRTRPFIRTLEFLWQEGHTAHATAEEAEERAVQMIDVYREFAEDVAAMPVIVGRKSRVETFAGANNTYTIEAMMGDKRALQAGTSHNLGQNFAKAFDTTFLDENGKTQHVHQSSWGVSTRLIGGIIMTHGDDVGLRRVLYTGPHTTALPPALAPIQVVVVPIAQKNKDKESVNAAASAVVKTLTDAGVRVKLDDDERNSPGWKFAQWEMKGVPIRVEIGPKDVANDACVLARRDKPGKEGKEFGVSVEPSALVGKVRETLADVQSALLSEARAFRDENIVDVTSYEELKAAIDAGKWARGGWEGSDADEEKVKEDTGATIRCFPFDQPAGPHTCLMTGVEAKEVCLFAKSY</sequence>
<dbReference type="HAMAP" id="MF_01571">
    <property type="entry name" value="Pro_tRNA_synth_type3"/>
    <property type="match status" value="1"/>
</dbReference>
<dbReference type="InterPro" id="IPR017449">
    <property type="entry name" value="Pro-tRNA_synth_II"/>
</dbReference>
<dbReference type="EMBL" id="GG663743">
    <property type="protein sequence ID" value="EEH54981.1"/>
    <property type="molecule type" value="Genomic_DNA"/>
</dbReference>
<feature type="non-terminal residue" evidence="13">
    <location>
        <position position="1"/>
    </location>
</feature>
<evidence type="ECO:0000256" key="9">
    <source>
        <dbReference type="ARBA" id="ARBA00023146"/>
    </source>
</evidence>
<evidence type="ECO:0000313" key="13">
    <source>
        <dbReference type="EMBL" id="EEH54981.1"/>
    </source>
</evidence>
<keyword evidence="8" id="KW-0648">Protein biosynthesis</keyword>
<keyword evidence="4" id="KW-0963">Cytoplasm</keyword>
<dbReference type="AlphaFoldDB" id="C1N046"/>
<dbReference type="NCBIfam" id="TIGR00408">
    <property type="entry name" value="proS_fam_I"/>
    <property type="match status" value="1"/>
</dbReference>
<dbReference type="SUPFAM" id="SSF55681">
    <property type="entry name" value="Class II aaRS and biotin synthetases"/>
    <property type="match status" value="1"/>
</dbReference>
<evidence type="ECO:0000256" key="3">
    <source>
        <dbReference type="ARBA" id="ARBA00012831"/>
    </source>
</evidence>
<evidence type="ECO:0000256" key="8">
    <source>
        <dbReference type="ARBA" id="ARBA00022917"/>
    </source>
</evidence>
<dbReference type="InterPro" id="IPR016061">
    <property type="entry name" value="Pro-tRNA_ligase_II_C"/>
</dbReference>
<accession>C1N046</accession>
<dbReference type="PROSITE" id="PS50862">
    <property type="entry name" value="AA_TRNA_LIGASE_II"/>
    <property type="match status" value="1"/>
</dbReference>
<dbReference type="GeneID" id="9686504"/>
<dbReference type="KEGG" id="mpp:MICPUCDRAFT_19834"/>
<dbReference type="RefSeq" id="XP_003061331.1">
    <property type="nucleotide sequence ID" value="XM_003061285.1"/>
</dbReference>
<evidence type="ECO:0000256" key="11">
    <source>
        <dbReference type="ARBA" id="ARBA00047671"/>
    </source>
</evidence>
<keyword evidence="5" id="KW-0436">Ligase</keyword>
<dbReference type="CDD" id="cd00862">
    <property type="entry name" value="ProRS_anticodon_zinc"/>
    <property type="match status" value="1"/>
</dbReference>
<dbReference type="GO" id="GO:0006433">
    <property type="term" value="P:prolyl-tRNA aminoacylation"/>
    <property type="evidence" value="ECO:0007669"/>
    <property type="project" value="InterPro"/>
</dbReference>
<comment type="subcellular location">
    <subcellularLocation>
        <location evidence="1">Cytoplasm</location>
    </subcellularLocation>
</comment>